<dbReference type="InterPro" id="IPR050340">
    <property type="entry name" value="Cytosolic_Fe-S_CAF"/>
</dbReference>
<dbReference type="PANTHER" id="PTHR11615">
    <property type="entry name" value="NITRATE, FORMATE, IRON DEHYDROGENASE"/>
    <property type="match status" value="1"/>
</dbReference>
<feature type="compositionally biased region" description="Polar residues" evidence="4">
    <location>
        <begin position="373"/>
        <end position="393"/>
    </location>
</feature>
<dbReference type="EMBL" id="ML178818">
    <property type="protein sequence ID" value="TFL04517.1"/>
    <property type="molecule type" value="Genomic_DNA"/>
</dbReference>
<feature type="domain" description="Iron hydrogenase large subunit C-terminal" evidence="5">
    <location>
        <begin position="513"/>
        <end position="640"/>
    </location>
</feature>
<accession>A0A5C3QSK6</accession>
<protein>
    <submittedName>
        <fullName evidence="6">Iron hydrogenase</fullName>
    </submittedName>
</protein>
<proteinExistence type="inferred from homology"/>
<evidence type="ECO:0000313" key="7">
    <source>
        <dbReference type="Proteomes" id="UP000305067"/>
    </source>
</evidence>
<sequence length="803" mass="86272">MAFSGALTLTDLNDFITPSQTCIKPVEELNKPEEKEAGGAETEIQIDASGMYYEVPAPGAEKDPAAAPAEVDLITPIKKETGKKLVQAEVSLADCLACSGCITSAESVLITLQSHTEVFNYLEENSGKDDPDTCVVSVAPQSLASIAASLTARQASTSPKETPKTITPRQVLHRVRHFLSSVVGFDYVFDTTFARHLALMEHVAEYQERRRVHEDAHNKRARRGGFPSEGAGLPMLASSCPGWVCYAEKAHPEMLPFIAQTKSPQQVMGSVVKNWMGEKWGKRPNQIYHVTVMPCYDKKLEASRSDFYNDVYSTREVDCVITTGELERMMLEKDYDVTAPVPGEKDLPQNSRPVAGLPNGDPSLRKIDEHQRTGASPENGVSSSCDSHRQQPANGIEAHQSHFHSQAHAHHGVNGLTPGCGSNGDHTHANGVNHSHHHTSGSDSSLHRGKTCTKSCTSCKPSHSPTVTTTQTLPSLPSLLTHSGSSSGSFLHALLIHHLSLSSSPLTLTRRIIRNADYEEFILADAKTGAVVFRGAKCYGFRNLQNVVRKVGRETGVNVGRGAAGRLKNGTSQVEGTDKAKAAGGIRARVAARKQKKLAEAANGNGGSSGAAESAAVVAGREGYDYIEVMACPGGCVNGGGQLKPPLLSLPEASPSDTSAVAVDDDGHTRNWNEGGAMEVGETEEVTMAESVLQNAKWGDKEWVKKVESTYWEDGAEGEGSSASESDGSAETSSLRLPSAAPGEVSFLLEPIHHRDREALRQASELAQRVIDESVQSGIERKVLLRTQYHAVESEVIGLAVKW</sequence>
<keyword evidence="2" id="KW-0408">Iron</keyword>
<feature type="compositionally biased region" description="Low complexity" evidence="4">
    <location>
        <begin position="719"/>
        <end position="734"/>
    </location>
</feature>
<reference evidence="6 7" key="1">
    <citation type="journal article" date="2019" name="Nat. Ecol. Evol.">
        <title>Megaphylogeny resolves global patterns of mushroom evolution.</title>
        <authorList>
            <person name="Varga T."/>
            <person name="Krizsan K."/>
            <person name="Foldi C."/>
            <person name="Dima B."/>
            <person name="Sanchez-Garcia M."/>
            <person name="Sanchez-Ramirez S."/>
            <person name="Szollosi G.J."/>
            <person name="Szarkandi J.G."/>
            <person name="Papp V."/>
            <person name="Albert L."/>
            <person name="Andreopoulos W."/>
            <person name="Angelini C."/>
            <person name="Antonin V."/>
            <person name="Barry K.W."/>
            <person name="Bougher N.L."/>
            <person name="Buchanan P."/>
            <person name="Buyck B."/>
            <person name="Bense V."/>
            <person name="Catcheside P."/>
            <person name="Chovatia M."/>
            <person name="Cooper J."/>
            <person name="Damon W."/>
            <person name="Desjardin D."/>
            <person name="Finy P."/>
            <person name="Geml J."/>
            <person name="Haridas S."/>
            <person name="Hughes K."/>
            <person name="Justo A."/>
            <person name="Karasinski D."/>
            <person name="Kautmanova I."/>
            <person name="Kiss B."/>
            <person name="Kocsube S."/>
            <person name="Kotiranta H."/>
            <person name="LaButti K.M."/>
            <person name="Lechner B.E."/>
            <person name="Liimatainen K."/>
            <person name="Lipzen A."/>
            <person name="Lukacs Z."/>
            <person name="Mihaltcheva S."/>
            <person name="Morgado L.N."/>
            <person name="Niskanen T."/>
            <person name="Noordeloos M.E."/>
            <person name="Ohm R.A."/>
            <person name="Ortiz-Santana B."/>
            <person name="Ovrebo C."/>
            <person name="Racz N."/>
            <person name="Riley R."/>
            <person name="Savchenko A."/>
            <person name="Shiryaev A."/>
            <person name="Soop K."/>
            <person name="Spirin V."/>
            <person name="Szebenyi C."/>
            <person name="Tomsovsky M."/>
            <person name="Tulloss R.E."/>
            <person name="Uehling J."/>
            <person name="Grigoriev I.V."/>
            <person name="Vagvolgyi C."/>
            <person name="Papp T."/>
            <person name="Martin F.M."/>
            <person name="Miettinen O."/>
            <person name="Hibbett D.S."/>
            <person name="Nagy L.G."/>
        </authorList>
    </citation>
    <scope>NUCLEOTIDE SEQUENCE [LARGE SCALE GENOMIC DNA]</scope>
    <source>
        <strain evidence="6 7">CBS 309.79</strain>
    </source>
</reference>
<evidence type="ECO:0000313" key="6">
    <source>
        <dbReference type="EMBL" id="TFL04517.1"/>
    </source>
</evidence>
<keyword evidence="2" id="KW-0004">4Fe-4S</keyword>
<dbReference type="Gene3D" id="3.40.950.10">
    <property type="entry name" value="Fe-only Hydrogenase (Larger Subunit), Chain L, domain 3"/>
    <property type="match status" value="1"/>
</dbReference>
<feature type="domain" description="Iron hydrogenase large subunit C-terminal" evidence="5">
    <location>
        <begin position="167"/>
        <end position="348"/>
    </location>
</feature>
<name>A0A5C3QSK6_9AGAR</name>
<evidence type="ECO:0000259" key="5">
    <source>
        <dbReference type="Pfam" id="PF02906"/>
    </source>
</evidence>
<dbReference type="Pfam" id="PF02906">
    <property type="entry name" value="Fe_hyd_lg_C"/>
    <property type="match status" value="2"/>
</dbReference>
<keyword evidence="7" id="KW-1185">Reference proteome</keyword>
<feature type="compositionally biased region" description="Basic residues" evidence="4">
    <location>
        <begin position="401"/>
        <end position="411"/>
    </location>
</feature>
<evidence type="ECO:0000256" key="1">
    <source>
        <dbReference type="ARBA" id="ARBA00006596"/>
    </source>
</evidence>
<feature type="region of interest" description="Disordered" evidence="4">
    <location>
        <begin position="339"/>
        <end position="448"/>
    </location>
</feature>
<dbReference type="STRING" id="1884261.A0A5C3QSK6"/>
<keyword evidence="2" id="KW-0479">Metal-binding</keyword>
<dbReference type="Proteomes" id="UP000305067">
    <property type="component" value="Unassembled WGS sequence"/>
</dbReference>
<gene>
    <name evidence="6" type="ORF">BDV98DRAFT_610997</name>
</gene>
<evidence type="ECO:0000256" key="2">
    <source>
        <dbReference type="ARBA" id="ARBA00022485"/>
    </source>
</evidence>
<dbReference type="Gene3D" id="3.40.50.1780">
    <property type="match status" value="2"/>
</dbReference>
<dbReference type="GO" id="GO:0051539">
    <property type="term" value="F:4 iron, 4 sulfur cluster binding"/>
    <property type="evidence" value="ECO:0007669"/>
    <property type="project" value="UniProtKB-KW"/>
</dbReference>
<evidence type="ECO:0000256" key="4">
    <source>
        <dbReference type="SAM" id="MobiDB-lite"/>
    </source>
</evidence>
<feature type="region of interest" description="Disordered" evidence="4">
    <location>
        <begin position="714"/>
        <end position="737"/>
    </location>
</feature>
<dbReference type="InterPro" id="IPR004108">
    <property type="entry name" value="Fe_hydrogenase_lsu_C"/>
</dbReference>
<dbReference type="AlphaFoldDB" id="A0A5C3QSK6"/>
<dbReference type="OrthoDB" id="10253113at2759"/>
<comment type="similarity">
    <text evidence="1">Belongs to the NARF family.</text>
</comment>
<organism evidence="6 7">
    <name type="scientific">Pterulicium gracile</name>
    <dbReference type="NCBI Taxonomy" id="1884261"/>
    <lineage>
        <taxon>Eukaryota</taxon>
        <taxon>Fungi</taxon>
        <taxon>Dikarya</taxon>
        <taxon>Basidiomycota</taxon>
        <taxon>Agaricomycotina</taxon>
        <taxon>Agaricomycetes</taxon>
        <taxon>Agaricomycetidae</taxon>
        <taxon>Agaricales</taxon>
        <taxon>Pleurotineae</taxon>
        <taxon>Pterulaceae</taxon>
        <taxon>Pterulicium</taxon>
    </lineage>
</organism>
<evidence type="ECO:0000256" key="3">
    <source>
        <dbReference type="ARBA" id="ARBA00023014"/>
    </source>
</evidence>
<keyword evidence="3" id="KW-0411">Iron-sulfur</keyword>
<dbReference type="InterPro" id="IPR009016">
    <property type="entry name" value="Fe_hydrogenase"/>
</dbReference>
<dbReference type="SUPFAM" id="SSF53920">
    <property type="entry name" value="Fe-only hydrogenase"/>
    <property type="match status" value="1"/>
</dbReference>
<feature type="compositionally biased region" description="Basic and acidic residues" evidence="4">
    <location>
        <begin position="363"/>
        <end position="372"/>
    </location>
</feature>